<protein>
    <submittedName>
        <fullName evidence="1">Uncharacterized protein</fullName>
    </submittedName>
</protein>
<organism evidence="1 2">
    <name type="scientific">Leucobacter viscericola</name>
    <dbReference type="NCBI Taxonomy" id="2714935"/>
    <lineage>
        <taxon>Bacteria</taxon>
        <taxon>Bacillati</taxon>
        <taxon>Actinomycetota</taxon>
        <taxon>Actinomycetes</taxon>
        <taxon>Micrococcales</taxon>
        <taxon>Microbacteriaceae</taxon>
        <taxon>Leucobacter</taxon>
    </lineage>
</organism>
<evidence type="ECO:0000313" key="1">
    <source>
        <dbReference type="EMBL" id="QIK64560.1"/>
    </source>
</evidence>
<keyword evidence="2" id="KW-1185">Reference proteome</keyword>
<accession>A0A6G7XIY5</accession>
<sequence length="74" mass="8055">MDLKEWEEVGAPRWIEAREELVDSVRAERDAALAAIARVHAAVESAKHWNEGCGWDVPSIKVLQALASDGGDDG</sequence>
<reference evidence="1 2" key="1">
    <citation type="submission" date="2020-03" db="EMBL/GenBank/DDBJ databases">
        <title>Leucobacter sp. nov., isolated from beetles.</title>
        <authorList>
            <person name="Hyun D.-W."/>
            <person name="Bae J.-W."/>
        </authorList>
    </citation>
    <scope>NUCLEOTIDE SEQUENCE [LARGE SCALE GENOMIC DNA]</scope>
    <source>
        <strain evidence="1 2">HDW9C</strain>
    </source>
</reference>
<dbReference type="KEGG" id="lvi:G7068_16055"/>
<gene>
    <name evidence="1" type="ORF">G7068_16055</name>
</gene>
<name>A0A6G7XIY5_9MICO</name>
<dbReference type="AlphaFoldDB" id="A0A6G7XIY5"/>
<dbReference type="Proteomes" id="UP000502677">
    <property type="component" value="Chromosome"/>
</dbReference>
<dbReference type="EMBL" id="CP049863">
    <property type="protein sequence ID" value="QIK64560.1"/>
    <property type="molecule type" value="Genomic_DNA"/>
</dbReference>
<proteinExistence type="predicted"/>
<dbReference type="RefSeq" id="WP_166292887.1">
    <property type="nucleotide sequence ID" value="NZ_CP049863.1"/>
</dbReference>
<evidence type="ECO:0000313" key="2">
    <source>
        <dbReference type="Proteomes" id="UP000502677"/>
    </source>
</evidence>